<accession>A0ABQ2MRY9</accession>
<evidence type="ECO:0000313" key="2">
    <source>
        <dbReference type="EMBL" id="GGO55168.1"/>
    </source>
</evidence>
<reference evidence="3" key="1">
    <citation type="journal article" date="2019" name="Int. J. Syst. Evol. Microbiol.">
        <title>The Global Catalogue of Microorganisms (GCM) 10K type strain sequencing project: providing services to taxonomists for standard genome sequencing and annotation.</title>
        <authorList>
            <consortium name="The Broad Institute Genomics Platform"/>
            <consortium name="The Broad Institute Genome Sequencing Center for Infectious Disease"/>
            <person name="Wu L."/>
            <person name="Ma J."/>
        </authorList>
    </citation>
    <scope>NUCLEOTIDE SEQUENCE [LARGE SCALE GENOMIC DNA]</scope>
    <source>
        <strain evidence="3">CGMCC 4.7178</strain>
    </source>
</reference>
<organism evidence="2 3">
    <name type="scientific">Streptomyces daqingensis</name>
    <dbReference type="NCBI Taxonomy" id="1472640"/>
    <lineage>
        <taxon>Bacteria</taxon>
        <taxon>Bacillati</taxon>
        <taxon>Actinomycetota</taxon>
        <taxon>Actinomycetes</taxon>
        <taxon>Kitasatosporales</taxon>
        <taxon>Streptomycetaceae</taxon>
        <taxon>Streptomyces</taxon>
    </lineage>
</organism>
<evidence type="ECO:0000256" key="1">
    <source>
        <dbReference type="SAM" id="MobiDB-lite"/>
    </source>
</evidence>
<proteinExistence type="predicted"/>
<name>A0ABQ2MRY9_9ACTN</name>
<comment type="caution">
    <text evidence="2">The sequence shown here is derived from an EMBL/GenBank/DDBJ whole genome shotgun (WGS) entry which is preliminary data.</text>
</comment>
<sequence length="197" mass="22197">MAAGAAAGGAMLYRHHRRRSVVVTLYSEPHYRGVRQGFVYDQRAYALSATKLPQVGSVRVEQVDRTFRRGPDTLRSFLYMAVSGDRQARQEAAFWLPLALVRLTDPDTWRREHDPAGSRASWVRLWAERPASPPPAPDGAAVPGEEPYHDVLMTTPDLGEWSRRVRYIEAGIRNPFRADLTPPGWENGLPLPLQIVE</sequence>
<evidence type="ECO:0000313" key="3">
    <source>
        <dbReference type="Proteomes" id="UP000631535"/>
    </source>
</evidence>
<dbReference type="EMBL" id="BMMP01000016">
    <property type="protein sequence ID" value="GGO55168.1"/>
    <property type="molecule type" value="Genomic_DNA"/>
</dbReference>
<dbReference type="Proteomes" id="UP000631535">
    <property type="component" value="Unassembled WGS sequence"/>
</dbReference>
<feature type="region of interest" description="Disordered" evidence="1">
    <location>
        <begin position="129"/>
        <end position="149"/>
    </location>
</feature>
<keyword evidence="3" id="KW-1185">Reference proteome</keyword>
<protein>
    <submittedName>
        <fullName evidence="2">Uncharacterized protein</fullName>
    </submittedName>
</protein>
<gene>
    <name evidence="2" type="ORF">GCM10012287_45790</name>
</gene>